<accession>A0A0D2EEC9</accession>
<dbReference type="InterPro" id="IPR011009">
    <property type="entry name" value="Kinase-like_dom_sf"/>
</dbReference>
<gene>
    <name evidence="1" type="ORF">Z519_11025</name>
</gene>
<organism evidence="1 2">
    <name type="scientific">Cladophialophora bantiana (strain ATCC 10958 / CBS 173.52 / CDC B-1940 / NIH 8579)</name>
    <name type="common">Xylohypha bantiana</name>
    <dbReference type="NCBI Taxonomy" id="1442370"/>
    <lineage>
        <taxon>Eukaryota</taxon>
        <taxon>Fungi</taxon>
        <taxon>Dikarya</taxon>
        <taxon>Ascomycota</taxon>
        <taxon>Pezizomycotina</taxon>
        <taxon>Eurotiomycetes</taxon>
        <taxon>Chaetothyriomycetidae</taxon>
        <taxon>Chaetothyriales</taxon>
        <taxon>Herpotrichiellaceae</taxon>
        <taxon>Cladophialophora</taxon>
    </lineage>
</organism>
<dbReference type="HOGENOM" id="CLU_813817_0_0_1"/>
<keyword evidence="2" id="KW-1185">Reference proteome</keyword>
<dbReference type="Gene3D" id="1.10.510.10">
    <property type="entry name" value="Transferase(Phosphotransferase) domain 1"/>
    <property type="match status" value="1"/>
</dbReference>
<evidence type="ECO:0008006" key="3">
    <source>
        <dbReference type="Google" id="ProtNLM"/>
    </source>
</evidence>
<dbReference type="SUPFAM" id="SSF56112">
    <property type="entry name" value="Protein kinase-like (PK-like)"/>
    <property type="match status" value="1"/>
</dbReference>
<dbReference type="Proteomes" id="UP000053789">
    <property type="component" value="Unassembled WGS sequence"/>
</dbReference>
<dbReference type="AlphaFoldDB" id="A0A0D2EEC9"/>
<reference evidence="1" key="1">
    <citation type="submission" date="2015-01" db="EMBL/GenBank/DDBJ databases">
        <title>The Genome Sequence of Cladophialophora bantiana CBS 173.52.</title>
        <authorList>
            <consortium name="The Broad Institute Genomics Platform"/>
            <person name="Cuomo C."/>
            <person name="de Hoog S."/>
            <person name="Gorbushina A."/>
            <person name="Stielow B."/>
            <person name="Teixiera M."/>
            <person name="Abouelleil A."/>
            <person name="Chapman S.B."/>
            <person name="Priest M."/>
            <person name="Young S.K."/>
            <person name="Wortman J."/>
            <person name="Nusbaum C."/>
            <person name="Birren B."/>
        </authorList>
    </citation>
    <scope>NUCLEOTIDE SEQUENCE [LARGE SCALE GENOMIC DNA]</scope>
    <source>
        <strain evidence="1">CBS 173.52</strain>
    </source>
</reference>
<evidence type="ECO:0000313" key="1">
    <source>
        <dbReference type="EMBL" id="KIW88456.1"/>
    </source>
</evidence>
<dbReference type="GeneID" id="27703953"/>
<proteinExistence type="predicted"/>
<evidence type="ECO:0000313" key="2">
    <source>
        <dbReference type="Proteomes" id="UP000053789"/>
    </source>
</evidence>
<dbReference type="OrthoDB" id="4138754at2759"/>
<dbReference type="EMBL" id="KN846999">
    <property type="protein sequence ID" value="KIW88456.1"/>
    <property type="molecule type" value="Genomic_DNA"/>
</dbReference>
<dbReference type="RefSeq" id="XP_016615125.1">
    <property type="nucleotide sequence ID" value="XM_016768738.1"/>
</dbReference>
<protein>
    <recommendedName>
        <fullName evidence="3">Protein kinase domain-containing protein</fullName>
    </recommendedName>
</protein>
<dbReference type="VEuPathDB" id="FungiDB:Z519_11025"/>
<sequence length="377" mass="42304">MKPLHSEAPRLGKWEVSAFYSAQRPIELKRITPSNTMFCDPNLNRHSADAVAQIASQRCSWNYIPEQEDASPVVNGRSNGLANNHPEPEPGVRSRAIEFECRESLPGHILGRLKRRPVPSISDYDCIRGRVIRQFPSSSVAILDVITDDADAFAGSNVVSKDPSRPQHNSRQSPQRLILKYYPAAEITRDPRRTGRDFAPLFFNEVNAYAQARVAQGTVLPYVCGVYEDAGAAVVTGLYLVMEYLPHSTTLKDMDSHLRSSSASVLREKTAFALKSLHSCDVSHGSMKSNQLLICGDFHGANESSAFSARDDWFVVIVDLQYARFHRDKHELDSAAEVDRLALREAFSYCGCKAEEDDYDEAYQQFVRERQSFMGYC</sequence>
<name>A0A0D2EEC9_CLAB1</name>